<dbReference type="EMBL" id="JAVHJL010000003">
    <property type="protein sequence ID" value="KAK6507858.1"/>
    <property type="molecule type" value="Genomic_DNA"/>
</dbReference>
<feature type="domain" description="Amine oxidase" evidence="2">
    <location>
        <begin position="431"/>
        <end position="768"/>
    </location>
</feature>
<accession>A0AAV9WG98</accession>
<evidence type="ECO:0000313" key="4">
    <source>
        <dbReference type="Proteomes" id="UP001370758"/>
    </source>
</evidence>
<proteinExistence type="predicted"/>
<dbReference type="GO" id="GO:0001716">
    <property type="term" value="F:L-amino-acid oxidase activity"/>
    <property type="evidence" value="ECO:0007669"/>
    <property type="project" value="TreeGrafter"/>
</dbReference>
<comment type="caution">
    <text evidence="3">The sequence shown here is derived from an EMBL/GenBank/DDBJ whole genome shotgun (WGS) entry which is preliminary data.</text>
</comment>
<dbReference type="SUPFAM" id="SSF54373">
    <property type="entry name" value="FAD-linked reductases, C-terminal domain"/>
    <property type="match status" value="1"/>
</dbReference>
<sequence length="879" mass="100627">MADTVAAVPDHRPYTDDDFAKNFRKSPKEFWHWLTSLNWEKIRHDPPKDDVREDFADTLVYQELLREIQLFLDKDNANLLALMNAILKAFGESVTQEWANQFREWSTANKDILKGRVGKEDMLAGLKSMPLPDLGTAKKTYGTVKVGIVGGGIAGLYAGRLFDWLNQHLADNPKVGPNGEGPLKFEFEILEAANRVGGRIYTHHFSPNQHDYFDVGAMRFPDTKIMKRQVAMTFDLFEDVGLYKSEIDIQEARKKAAKEEAKKADKSKISGSSIPNFSDENHSDGPKKLLKYLLSSDRTPKYFNDVQHYDVLHEKDPKTGEAKIPAEKEPEANENELNSYPELKRRVDYARQNPRGPEDGGKHDTYGISTRKHGDVPYAYVVLGQEALLKYAFEPFKYLLRYEFYVGYQALMRFESYSVRQFLSRICKFDFYTINWLETSDSATGWFDLAFTEAVIESFTFSAPKVCVNSDEGSDHHHQLSPDTDWYCVEGGTGEVVRRLNDKVSGEPEYNQVVVKMKLNREAEDENKKMEVYLKDEGKTPRQYHTVINTTTLGCASRMDLKEVELQTGQKTAIRMLRYSASTKIGIKFTDPWWIQKPFYIDKGGVAASDLYSARMCVYPSYNIHDPTNRPAVLLASYCWGQDAERVGSMMKKTSPEGEEVLRDCLLRDLARLHHDEQAPSDLNMSYEKVLTTLRKKYITHYSYDWNHDSFVSGAFAMFGPGQYRKMMPHLQRPTADSRLHFAGEATSNHHAWIVGSLESSLRSVCHLLIKTGHWDLLSKKGPLFHAWGRLPGFNKKIFFWQYVLGLLPPANQKTGLDIVQEELKDDLKKDILDEFKKDILDDFKKDVLGDFKKDILNALKQDVLDAIKKDVLTPNGEN</sequence>
<dbReference type="AlphaFoldDB" id="A0AAV9WG98"/>
<evidence type="ECO:0000256" key="1">
    <source>
        <dbReference type="SAM" id="MobiDB-lite"/>
    </source>
</evidence>
<dbReference type="InterPro" id="IPR050281">
    <property type="entry name" value="Flavin_monoamine_oxidase"/>
</dbReference>
<dbReference type="Gene3D" id="1.10.10.1620">
    <property type="match status" value="1"/>
</dbReference>
<dbReference type="PANTHER" id="PTHR10742">
    <property type="entry name" value="FLAVIN MONOAMINE OXIDASE"/>
    <property type="match status" value="1"/>
</dbReference>
<dbReference type="Proteomes" id="UP001370758">
    <property type="component" value="Unassembled WGS sequence"/>
</dbReference>
<feature type="compositionally biased region" description="Polar residues" evidence="1">
    <location>
        <begin position="269"/>
        <end position="278"/>
    </location>
</feature>
<dbReference type="Gene3D" id="3.90.660.10">
    <property type="match status" value="1"/>
</dbReference>
<protein>
    <recommendedName>
        <fullName evidence="2">Amine oxidase domain-containing protein</fullName>
    </recommendedName>
</protein>
<organism evidence="3 4">
    <name type="scientific">Arthrobotrys musiformis</name>
    <dbReference type="NCBI Taxonomy" id="47236"/>
    <lineage>
        <taxon>Eukaryota</taxon>
        <taxon>Fungi</taxon>
        <taxon>Dikarya</taxon>
        <taxon>Ascomycota</taxon>
        <taxon>Pezizomycotina</taxon>
        <taxon>Orbiliomycetes</taxon>
        <taxon>Orbiliales</taxon>
        <taxon>Orbiliaceae</taxon>
        <taxon>Arthrobotrys</taxon>
    </lineage>
</organism>
<feature type="compositionally biased region" description="Basic and acidic residues" evidence="1">
    <location>
        <begin position="314"/>
        <end position="331"/>
    </location>
</feature>
<feature type="region of interest" description="Disordered" evidence="1">
    <location>
        <begin position="314"/>
        <end position="346"/>
    </location>
</feature>
<reference evidence="3 4" key="1">
    <citation type="submission" date="2023-08" db="EMBL/GenBank/DDBJ databases">
        <authorList>
            <person name="Palmer J.M."/>
        </authorList>
    </citation>
    <scope>NUCLEOTIDE SEQUENCE [LARGE SCALE GENOMIC DNA]</scope>
    <source>
        <strain evidence="3 4">TWF481</strain>
    </source>
</reference>
<evidence type="ECO:0000259" key="2">
    <source>
        <dbReference type="Pfam" id="PF01593"/>
    </source>
</evidence>
<dbReference type="InterPro" id="IPR036188">
    <property type="entry name" value="FAD/NAD-bd_sf"/>
</dbReference>
<name>A0AAV9WG98_9PEZI</name>
<gene>
    <name evidence="3" type="ORF">TWF481_006280</name>
</gene>
<dbReference type="Pfam" id="PF01593">
    <property type="entry name" value="Amino_oxidase"/>
    <property type="match status" value="2"/>
</dbReference>
<dbReference type="PANTHER" id="PTHR10742:SF342">
    <property type="entry name" value="AMINE OXIDASE"/>
    <property type="match status" value="1"/>
</dbReference>
<dbReference type="InterPro" id="IPR002937">
    <property type="entry name" value="Amino_oxidase"/>
</dbReference>
<dbReference type="Gene3D" id="3.50.50.60">
    <property type="entry name" value="FAD/NAD(P)-binding domain"/>
    <property type="match status" value="1"/>
</dbReference>
<feature type="region of interest" description="Disordered" evidence="1">
    <location>
        <begin position="260"/>
        <end position="285"/>
    </location>
</feature>
<evidence type="ECO:0000313" key="3">
    <source>
        <dbReference type="EMBL" id="KAK6507858.1"/>
    </source>
</evidence>
<feature type="domain" description="Amine oxidase" evidence="2">
    <location>
        <begin position="185"/>
        <end position="244"/>
    </location>
</feature>
<dbReference type="SUPFAM" id="SSF51905">
    <property type="entry name" value="FAD/NAD(P)-binding domain"/>
    <property type="match status" value="2"/>
</dbReference>
<dbReference type="GO" id="GO:0009063">
    <property type="term" value="P:amino acid catabolic process"/>
    <property type="evidence" value="ECO:0007669"/>
    <property type="project" value="TreeGrafter"/>
</dbReference>
<keyword evidence="4" id="KW-1185">Reference proteome</keyword>